<dbReference type="EMBL" id="JAULSW010000002">
    <property type="protein sequence ID" value="KAK3389790.1"/>
    <property type="molecule type" value="Genomic_DNA"/>
</dbReference>
<evidence type="ECO:0000313" key="2">
    <source>
        <dbReference type="Proteomes" id="UP001285441"/>
    </source>
</evidence>
<accession>A0AAE0NYJ4</accession>
<name>A0AAE0NYJ4_9PEZI</name>
<comment type="caution">
    <text evidence="1">The sequence shown here is derived from an EMBL/GenBank/DDBJ whole genome shotgun (WGS) entry which is preliminary data.</text>
</comment>
<protein>
    <submittedName>
        <fullName evidence="1">Uncharacterized protein</fullName>
    </submittedName>
</protein>
<evidence type="ECO:0000313" key="1">
    <source>
        <dbReference type="EMBL" id="KAK3389790.1"/>
    </source>
</evidence>
<dbReference type="Proteomes" id="UP001285441">
    <property type="component" value="Unassembled WGS sequence"/>
</dbReference>
<gene>
    <name evidence="1" type="ORF">B0H63DRAFT_519023</name>
</gene>
<sequence length="113" mass="12593">MSSRPSQQTAKRLLSTSARVHPSYLPYLHNVSRGPQTMKWVPPLVALVGVGYGVAAYREGQIEKHLAKTSAAEQAEAERRRKNMILADAYGDRGSLEELEHAMRVYEAQQGNE</sequence>
<reference evidence="1" key="1">
    <citation type="journal article" date="2023" name="Mol. Phylogenet. Evol.">
        <title>Genome-scale phylogeny and comparative genomics of the fungal order Sordariales.</title>
        <authorList>
            <person name="Hensen N."/>
            <person name="Bonometti L."/>
            <person name="Westerberg I."/>
            <person name="Brannstrom I.O."/>
            <person name="Guillou S."/>
            <person name="Cros-Aarteil S."/>
            <person name="Calhoun S."/>
            <person name="Haridas S."/>
            <person name="Kuo A."/>
            <person name="Mondo S."/>
            <person name="Pangilinan J."/>
            <person name="Riley R."/>
            <person name="LaButti K."/>
            <person name="Andreopoulos B."/>
            <person name="Lipzen A."/>
            <person name="Chen C."/>
            <person name="Yan M."/>
            <person name="Daum C."/>
            <person name="Ng V."/>
            <person name="Clum A."/>
            <person name="Steindorff A."/>
            <person name="Ohm R.A."/>
            <person name="Martin F."/>
            <person name="Silar P."/>
            <person name="Natvig D.O."/>
            <person name="Lalanne C."/>
            <person name="Gautier V."/>
            <person name="Ament-Velasquez S.L."/>
            <person name="Kruys A."/>
            <person name="Hutchinson M.I."/>
            <person name="Powell A.J."/>
            <person name="Barry K."/>
            <person name="Miller A.N."/>
            <person name="Grigoriev I.V."/>
            <person name="Debuchy R."/>
            <person name="Gladieux P."/>
            <person name="Hiltunen Thoren M."/>
            <person name="Johannesson H."/>
        </authorList>
    </citation>
    <scope>NUCLEOTIDE SEQUENCE</scope>
    <source>
        <strain evidence="1">CBS 232.78</strain>
    </source>
</reference>
<keyword evidence="2" id="KW-1185">Reference proteome</keyword>
<reference evidence="1" key="2">
    <citation type="submission" date="2023-06" db="EMBL/GenBank/DDBJ databases">
        <authorList>
            <consortium name="Lawrence Berkeley National Laboratory"/>
            <person name="Haridas S."/>
            <person name="Hensen N."/>
            <person name="Bonometti L."/>
            <person name="Westerberg I."/>
            <person name="Brannstrom I.O."/>
            <person name="Guillou S."/>
            <person name="Cros-Aarteil S."/>
            <person name="Calhoun S."/>
            <person name="Kuo A."/>
            <person name="Mondo S."/>
            <person name="Pangilinan J."/>
            <person name="Riley R."/>
            <person name="LaButti K."/>
            <person name="Andreopoulos B."/>
            <person name="Lipzen A."/>
            <person name="Chen C."/>
            <person name="Yanf M."/>
            <person name="Daum C."/>
            <person name="Ng V."/>
            <person name="Clum A."/>
            <person name="Steindorff A."/>
            <person name="Ohm R."/>
            <person name="Martin F."/>
            <person name="Silar P."/>
            <person name="Natvig D."/>
            <person name="Lalanne C."/>
            <person name="Gautier V."/>
            <person name="Ament-velasquez S.L."/>
            <person name="Kruys A."/>
            <person name="Hutchinson M.I."/>
            <person name="Powell A.J."/>
            <person name="Barry K."/>
            <person name="Miller A.N."/>
            <person name="Grigoriev I.V."/>
            <person name="Debuchy R."/>
            <person name="Gladieux P."/>
            <person name="Thoren M.H."/>
            <person name="Johannesson H."/>
        </authorList>
    </citation>
    <scope>NUCLEOTIDE SEQUENCE</scope>
    <source>
        <strain evidence="1">CBS 232.78</strain>
    </source>
</reference>
<proteinExistence type="predicted"/>
<dbReference type="AlphaFoldDB" id="A0AAE0NYJ4"/>
<organism evidence="1 2">
    <name type="scientific">Podospora didyma</name>
    <dbReference type="NCBI Taxonomy" id="330526"/>
    <lineage>
        <taxon>Eukaryota</taxon>
        <taxon>Fungi</taxon>
        <taxon>Dikarya</taxon>
        <taxon>Ascomycota</taxon>
        <taxon>Pezizomycotina</taxon>
        <taxon>Sordariomycetes</taxon>
        <taxon>Sordariomycetidae</taxon>
        <taxon>Sordariales</taxon>
        <taxon>Podosporaceae</taxon>
        <taxon>Podospora</taxon>
    </lineage>
</organism>